<protein>
    <recommendedName>
        <fullName evidence="1">DUF5655 domain-containing protein</fullName>
    </recommendedName>
</protein>
<evidence type="ECO:0000313" key="3">
    <source>
        <dbReference type="Proteomes" id="UP000429232"/>
    </source>
</evidence>
<keyword evidence="3" id="KW-1185">Reference proteome</keyword>
<evidence type="ECO:0000313" key="2">
    <source>
        <dbReference type="EMBL" id="QQL51156.1"/>
    </source>
</evidence>
<dbReference type="AlphaFoldDB" id="A0A6I4I0R8"/>
<organism evidence="2 3">
    <name type="scientific">Mucilaginibacter ginkgonis</name>
    <dbReference type="NCBI Taxonomy" id="2682091"/>
    <lineage>
        <taxon>Bacteria</taxon>
        <taxon>Pseudomonadati</taxon>
        <taxon>Bacteroidota</taxon>
        <taxon>Sphingobacteriia</taxon>
        <taxon>Sphingobacteriales</taxon>
        <taxon>Sphingobacteriaceae</taxon>
        <taxon>Mucilaginibacter</taxon>
    </lineage>
</organism>
<sequence length="127" mass="14662">MAQKHHATVYHVDDFLREKSDITVNLYNAFTNAFKSVSPAIEIIPAKTMIGIATSRKRVAWITQFGKNFLHVVFPFEQPHENNLCFQKISKVPDDNKQYNHHLRIYSIDDINDEVIAFMKLAIEKGS</sequence>
<proteinExistence type="predicted"/>
<dbReference type="EMBL" id="CP066775">
    <property type="protein sequence ID" value="QQL51156.1"/>
    <property type="molecule type" value="Genomic_DNA"/>
</dbReference>
<gene>
    <name evidence="2" type="ORF">GO620_006830</name>
</gene>
<reference evidence="2 3" key="1">
    <citation type="submission" date="2020-12" db="EMBL/GenBank/DDBJ databases">
        <title>HMF7856_wgs.fasta genome submission.</title>
        <authorList>
            <person name="Kang H."/>
            <person name="Kim H."/>
            <person name="Joh K."/>
        </authorList>
    </citation>
    <scope>NUCLEOTIDE SEQUENCE [LARGE SCALE GENOMIC DNA]</scope>
    <source>
        <strain evidence="2 3">HMF7856</strain>
    </source>
</reference>
<dbReference type="Pfam" id="PF18899">
    <property type="entry name" value="DUF5655"/>
    <property type="match status" value="1"/>
</dbReference>
<dbReference type="KEGG" id="mgik:GO620_006830"/>
<evidence type="ECO:0000259" key="1">
    <source>
        <dbReference type="Pfam" id="PF18899"/>
    </source>
</evidence>
<dbReference type="InterPro" id="IPR043714">
    <property type="entry name" value="DUF5655"/>
</dbReference>
<dbReference type="RefSeq" id="WP_157523729.1">
    <property type="nucleotide sequence ID" value="NZ_CP066775.1"/>
</dbReference>
<feature type="domain" description="DUF5655" evidence="1">
    <location>
        <begin position="12"/>
        <end position="122"/>
    </location>
</feature>
<name>A0A6I4I0R8_9SPHI</name>
<accession>A0A6I4I0R8</accession>
<dbReference type="Proteomes" id="UP000429232">
    <property type="component" value="Chromosome"/>
</dbReference>